<keyword evidence="2" id="KW-0150">Chloroplast</keyword>
<evidence type="ECO:0000256" key="1">
    <source>
        <dbReference type="SAM" id="MobiDB-lite"/>
    </source>
</evidence>
<geneLocation type="chloroplast" evidence="2"/>
<protein>
    <submittedName>
        <fullName evidence="2">Uncharacterized protein</fullName>
    </submittedName>
</protein>
<dbReference type="EMBL" id="KX713899">
    <property type="protein sequence ID" value="AOS53170.1"/>
    <property type="molecule type" value="Genomic_DNA"/>
</dbReference>
<organism evidence="2">
    <name type="scientific">Cycas panzhihuaensis</name>
    <name type="common">Dukou cycad</name>
    <name type="synonym">Cycas baguanheensis</name>
    <dbReference type="NCBI Taxonomy" id="123604"/>
    <lineage>
        <taxon>Eukaryota</taxon>
        <taxon>Viridiplantae</taxon>
        <taxon>Streptophyta</taxon>
        <taxon>Embryophyta</taxon>
        <taxon>Tracheophyta</taxon>
        <taxon>Spermatophyta</taxon>
        <taxon>Cycadidae</taxon>
        <taxon>Cycadales</taxon>
        <taxon>Cycadaceae</taxon>
        <taxon>Cycas</taxon>
    </lineage>
</organism>
<feature type="region of interest" description="Disordered" evidence="1">
    <location>
        <begin position="41"/>
        <end position="62"/>
    </location>
</feature>
<name>A0A1D8BEY0_CYCPA</name>
<reference evidence="2" key="1">
    <citation type="journal article" date="2016" name="Conserv Genet Resour">
        <title>Characterization of the complete chloroplast genome of Cycas panzhihuaensis.</title>
        <authorList>
            <person name="Han J."/>
            <person name="Wang M."/>
            <person name="Qiu Q."/>
            <person name="Guo R."/>
        </authorList>
    </citation>
    <scope>NUCLEOTIDE SEQUENCE</scope>
</reference>
<dbReference type="AlphaFoldDB" id="A0A1D8BEY0"/>
<accession>A0A1D8BEY0</accession>
<proteinExistence type="predicted"/>
<keyword evidence="2" id="KW-0934">Plastid</keyword>
<gene>
    <name evidence="2" type="primary">orf72a</name>
</gene>
<evidence type="ECO:0000313" key="2">
    <source>
        <dbReference type="EMBL" id="AOS53170.1"/>
    </source>
</evidence>
<dbReference type="GeneID" id="29292073"/>
<feature type="compositionally biased region" description="Basic and acidic residues" evidence="1">
    <location>
        <begin position="41"/>
        <end position="51"/>
    </location>
</feature>
<sequence>MNLQTIVTCVNALVRYTNDSRSRIQLDRPFVVSRSICSTEEREKGSSDHGNEWVNLAENEAY</sequence>
<dbReference type="RefSeq" id="YP_009308221.1">
    <property type="nucleotide sequence ID" value="NC_031413.1"/>
</dbReference>